<dbReference type="AlphaFoldDB" id="V8CCL8"/>
<dbReference type="PANTHER" id="PTHR43386">
    <property type="entry name" value="OLIGOPEPTIDE TRANSPORT SYSTEM PERMEASE PROTEIN APPC"/>
    <property type="match status" value="1"/>
</dbReference>
<feature type="region of interest" description="Disordered" evidence="8">
    <location>
        <begin position="1"/>
        <end position="74"/>
    </location>
</feature>
<feature type="transmembrane region" description="Helical" evidence="7">
    <location>
        <begin position="90"/>
        <end position="109"/>
    </location>
</feature>
<feature type="transmembrane region" description="Helical" evidence="7">
    <location>
        <begin position="152"/>
        <end position="176"/>
    </location>
</feature>
<feature type="compositionally biased region" description="Polar residues" evidence="8">
    <location>
        <begin position="1"/>
        <end position="28"/>
    </location>
</feature>
<dbReference type="eggNOG" id="COG1173">
    <property type="taxonomic scope" value="Bacteria"/>
</dbReference>
<keyword evidence="5 7" id="KW-1133">Transmembrane helix</keyword>
<dbReference type="Gene3D" id="1.10.3720.10">
    <property type="entry name" value="MetI-like"/>
    <property type="match status" value="1"/>
</dbReference>
<comment type="subcellular location">
    <subcellularLocation>
        <location evidence="1 7">Cell membrane</location>
        <topology evidence="1 7">Multi-pass membrane protein</topology>
    </subcellularLocation>
</comment>
<accession>V8CCL8</accession>
<evidence type="ECO:0000256" key="8">
    <source>
        <dbReference type="SAM" id="MobiDB-lite"/>
    </source>
</evidence>
<feature type="domain" description="ABC transmembrane type-1" evidence="9">
    <location>
        <begin position="146"/>
        <end position="337"/>
    </location>
</feature>
<evidence type="ECO:0000259" key="9">
    <source>
        <dbReference type="PROSITE" id="PS50928"/>
    </source>
</evidence>
<dbReference type="RefSeq" id="WP_023926772.1">
    <property type="nucleotide sequence ID" value="NZ_KI669454.1"/>
</dbReference>
<reference evidence="10 11" key="1">
    <citation type="journal article" date="2014" name="Genome Announc.">
        <title>Draft genome sequences of six enterohepatic helicobacter species isolated from humans and one from rhesus macaques.</title>
        <authorList>
            <person name="Shen Z."/>
            <person name="Sheh A."/>
            <person name="Young S.K."/>
            <person name="Abouelliel A."/>
            <person name="Ward D.V."/>
            <person name="Earl A.M."/>
            <person name="Fox J.G."/>
        </authorList>
    </citation>
    <scope>NUCLEOTIDE SEQUENCE [LARGE SCALE GENOMIC DNA]</scope>
    <source>
        <strain evidence="10 11">MIT 99-5501</strain>
    </source>
</reference>
<comment type="caution">
    <text evidence="10">The sequence shown here is derived from an EMBL/GenBank/DDBJ whole genome shotgun (WGS) entry which is preliminary data.</text>
</comment>
<dbReference type="EMBL" id="AZJI01000001">
    <property type="protein sequence ID" value="ETD24770.1"/>
    <property type="molecule type" value="Genomic_DNA"/>
</dbReference>
<feature type="transmembrane region" description="Helical" evidence="7">
    <location>
        <begin position="197"/>
        <end position="225"/>
    </location>
</feature>
<dbReference type="GO" id="GO:0005886">
    <property type="term" value="C:plasma membrane"/>
    <property type="evidence" value="ECO:0007669"/>
    <property type="project" value="UniProtKB-SubCell"/>
</dbReference>
<feature type="compositionally biased region" description="Polar residues" evidence="8">
    <location>
        <begin position="58"/>
        <end position="74"/>
    </location>
</feature>
<dbReference type="PANTHER" id="PTHR43386:SF1">
    <property type="entry name" value="D,D-DIPEPTIDE TRANSPORT SYSTEM PERMEASE PROTEIN DDPC-RELATED"/>
    <property type="match status" value="1"/>
</dbReference>
<evidence type="ECO:0000256" key="3">
    <source>
        <dbReference type="ARBA" id="ARBA00022475"/>
    </source>
</evidence>
<evidence type="ECO:0000256" key="2">
    <source>
        <dbReference type="ARBA" id="ARBA00022448"/>
    </source>
</evidence>
<comment type="similarity">
    <text evidence="7">Belongs to the binding-protein-dependent transport system permease family.</text>
</comment>
<keyword evidence="2 7" id="KW-0813">Transport</keyword>
<dbReference type="Pfam" id="PF00528">
    <property type="entry name" value="BPD_transp_1"/>
    <property type="match status" value="1"/>
</dbReference>
<evidence type="ECO:0000256" key="4">
    <source>
        <dbReference type="ARBA" id="ARBA00022692"/>
    </source>
</evidence>
<gene>
    <name evidence="10" type="ORF">HMPREF2086_00104</name>
</gene>
<evidence type="ECO:0000313" key="11">
    <source>
        <dbReference type="Proteomes" id="UP000018731"/>
    </source>
</evidence>
<feature type="compositionally biased region" description="Low complexity" evidence="8">
    <location>
        <begin position="29"/>
        <end position="40"/>
    </location>
</feature>
<evidence type="ECO:0000313" key="10">
    <source>
        <dbReference type="EMBL" id="ETD24770.1"/>
    </source>
</evidence>
<dbReference type="HOGENOM" id="CLU_028518_5_3_7"/>
<dbReference type="SUPFAM" id="SSF161098">
    <property type="entry name" value="MetI-like"/>
    <property type="match status" value="1"/>
</dbReference>
<dbReference type="PROSITE" id="PS50928">
    <property type="entry name" value="ABC_TM1"/>
    <property type="match status" value="1"/>
</dbReference>
<protein>
    <recommendedName>
        <fullName evidence="9">ABC transmembrane type-1 domain-containing protein</fullName>
    </recommendedName>
</protein>
<dbReference type="GO" id="GO:0071916">
    <property type="term" value="F:dipeptide transmembrane transporter activity"/>
    <property type="evidence" value="ECO:0007669"/>
    <property type="project" value="TreeGrafter"/>
</dbReference>
<feature type="transmembrane region" description="Helical" evidence="7">
    <location>
        <begin position="318"/>
        <end position="337"/>
    </location>
</feature>
<dbReference type="Proteomes" id="UP000018731">
    <property type="component" value="Unassembled WGS sequence"/>
</dbReference>
<proteinExistence type="inferred from homology"/>
<organism evidence="10 11">
    <name type="scientific">Helicobacter macacae MIT 99-5501</name>
    <dbReference type="NCBI Taxonomy" id="1357400"/>
    <lineage>
        <taxon>Bacteria</taxon>
        <taxon>Pseudomonadati</taxon>
        <taxon>Campylobacterota</taxon>
        <taxon>Epsilonproteobacteria</taxon>
        <taxon>Campylobacterales</taxon>
        <taxon>Helicobacteraceae</taxon>
        <taxon>Helicobacter</taxon>
    </lineage>
</organism>
<dbReference type="InterPro" id="IPR035906">
    <property type="entry name" value="MetI-like_sf"/>
</dbReference>
<dbReference type="InterPro" id="IPR000515">
    <property type="entry name" value="MetI-like"/>
</dbReference>
<dbReference type="InterPro" id="IPR050366">
    <property type="entry name" value="BP-dependent_transpt_permease"/>
</dbReference>
<keyword evidence="4 7" id="KW-0812">Transmembrane</keyword>
<dbReference type="NCBIfam" id="NF007738">
    <property type="entry name" value="PRK10417.1"/>
    <property type="match status" value="1"/>
</dbReference>
<keyword evidence="3" id="KW-1003">Cell membrane</keyword>
<evidence type="ECO:0000256" key="5">
    <source>
        <dbReference type="ARBA" id="ARBA00022989"/>
    </source>
</evidence>
<sequence>MIQPNTPQSSTQSTNPPDSPNSPHSQKATPTQNKPTNPTPRKSSQSKIVQDKIPPKATKTTQTMLPKTQAKATTKTNHTKVKRLSLLGKCAFFALAVIVLGAVFLPFFAPYSPDFMDLDSILSPASSAHILGTDHLGRDIYTRLIFGARLSLGSVAIILALVLALGIGIGSACALYGGRVDSVVMRVCDMFLSMPTAVLSLLFIAALGVGLANVIIAIALTHWAWYARLVHSLCLSLKSKEFVALFAVQGASKWQSYKANMLTPIASQCLVLATMDIGHFMLHIAGLSFLGLGVQAPQAEWGVMLSEGKEYMWSNAELLLYPGLALFVCVAVCNVLGDSLRDYFDVNVWESK</sequence>
<dbReference type="STRING" id="1357400.HMPREF2086_00104"/>
<evidence type="ECO:0000256" key="1">
    <source>
        <dbReference type="ARBA" id="ARBA00004651"/>
    </source>
</evidence>
<keyword evidence="11" id="KW-1185">Reference proteome</keyword>
<keyword evidence="6 7" id="KW-0472">Membrane</keyword>
<dbReference type="CDD" id="cd06261">
    <property type="entry name" value="TM_PBP2"/>
    <property type="match status" value="1"/>
</dbReference>
<dbReference type="PATRIC" id="fig|1357400.3.peg.151"/>
<evidence type="ECO:0000256" key="6">
    <source>
        <dbReference type="ARBA" id="ARBA00023136"/>
    </source>
</evidence>
<evidence type="ECO:0000256" key="7">
    <source>
        <dbReference type="RuleBase" id="RU363032"/>
    </source>
</evidence>
<name>V8CCL8_9HELI</name>